<dbReference type="RefSeq" id="WP_184347944.1">
    <property type="nucleotide sequence ID" value="NZ_JACHJH010000002.1"/>
</dbReference>
<name>A0A7W7PKS2_9ACTN</name>
<evidence type="ECO:0000313" key="2">
    <source>
        <dbReference type="Proteomes" id="UP000556084"/>
    </source>
</evidence>
<proteinExistence type="predicted"/>
<dbReference type="Proteomes" id="UP000556084">
    <property type="component" value="Unassembled WGS sequence"/>
</dbReference>
<evidence type="ECO:0000313" key="1">
    <source>
        <dbReference type="EMBL" id="MBB4892698.1"/>
    </source>
</evidence>
<keyword evidence="2" id="KW-1185">Reference proteome</keyword>
<comment type="caution">
    <text evidence="1">The sequence shown here is derived from an EMBL/GenBank/DDBJ whole genome shotgun (WGS) entry which is preliminary data.</text>
</comment>
<sequence>MAESWRWEYDPDAEHVIGGLDDLAFVARVETRTEELVRAAAALYLDGTTYQGASPHLRREVITGGMFVYQIVPRHQCVYILQITVL</sequence>
<accession>A0A7W7PKS2</accession>
<reference evidence="1 2" key="1">
    <citation type="submission" date="2020-08" db="EMBL/GenBank/DDBJ databases">
        <title>Genomic Encyclopedia of Type Strains, Phase III (KMG-III): the genomes of soil and plant-associated and newly described type strains.</title>
        <authorList>
            <person name="Whitman W."/>
        </authorList>
    </citation>
    <scope>NUCLEOTIDE SEQUENCE [LARGE SCALE GENOMIC DNA]</scope>
    <source>
        <strain evidence="1 2">CECT 3266</strain>
    </source>
</reference>
<dbReference type="AlphaFoldDB" id="A0A7W7PKS2"/>
<organism evidence="1 2">
    <name type="scientific">Streptomyces olivoverticillatus</name>
    <dbReference type="NCBI Taxonomy" id="66427"/>
    <lineage>
        <taxon>Bacteria</taxon>
        <taxon>Bacillati</taxon>
        <taxon>Actinomycetota</taxon>
        <taxon>Actinomycetes</taxon>
        <taxon>Kitasatosporales</taxon>
        <taxon>Streptomycetaceae</taxon>
        <taxon>Streptomyces</taxon>
    </lineage>
</organism>
<protein>
    <submittedName>
        <fullName evidence="1">Uncharacterized protein</fullName>
    </submittedName>
</protein>
<dbReference type="EMBL" id="JACHJH010000002">
    <property type="protein sequence ID" value="MBB4892698.1"/>
    <property type="molecule type" value="Genomic_DNA"/>
</dbReference>
<gene>
    <name evidence="1" type="ORF">FHS39_001709</name>
</gene>